<organism evidence="3">
    <name type="scientific">Micromonas pusilla (strain CCMP1545)</name>
    <name type="common">Picoplanktonic green alga</name>
    <dbReference type="NCBI Taxonomy" id="564608"/>
    <lineage>
        <taxon>Eukaryota</taxon>
        <taxon>Viridiplantae</taxon>
        <taxon>Chlorophyta</taxon>
        <taxon>Mamiellophyceae</taxon>
        <taxon>Mamiellales</taxon>
        <taxon>Mamiellaceae</taxon>
        <taxon>Micromonas</taxon>
    </lineage>
</organism>
<dbReference type="EMBL" id="GG663735">
    <property type="protein sequence ID" value="EEH60923.1"/>
    <property type="molecule type" value="Genomic_DNA"/>
</dbReference>
<feature type="region of interest" description="Disordered" evidence="1">
    <location>
        <begin position="295"/>
        <end position="362"/>
    </location>
</feature>
<accession>C1MII3</accession>
<feature type="region of interest" description="Disordered" evidence="1">
    <location>
        <begin position="186"/>
        <end position="256"/>
    </location>
</feature>
<feature type="compositionally biased region" description="Basic and acidic residues" evidence="1">
    <location>
        <begin position="144"/>
        <end position="168"/>
    </location>
</feature>
<reference evidence="2 3" key="1">
    <citation type="journal article" date="2009" name="Science">
        <title>Green evolution and dynamic adaptations revealed by genomes of the marine picoeukaryotes Micromonas.</title>
        <authorList>
            <person name="Worden A.Z."/>
            <person name="Lee J.H."/>
            <person name="Mock T."/>
            <person name="Rouze P."/>
            <person name="Simmons M.P."/>
            <person name="Aerts A.L."/>
            <person name="Allen A.E."/>
            <person name="Cuvelier M.L."/>
            <person name="Derelle E."/>
            <person name="Everett M.V."/>
            <person name="Foulon E."/>
            <person name="Grimwood J."/>
            <person name="Gundlach H."/>
            <person name="Henrissat B."/>
            <person name="Napoli C."/>
            <person name="McDonald S.M."/>
            <person name="Parker M.S."/>
            <person name="Rombauts S."/>
            <person name="Salamov A."/>
            <person name="Von Dassow P."/>
            <person name="Badger J.H."/>
            <person name="Coutinho P.M."/>
            <person name="Demir E."/>
            <person name="Dubchak I."/>
            <person name="Gentemann C."/>
            <person name="Eikrem W."/>
            <person name="Gready J.E."/>
            <person name="John U."/>
            <person name="Lanier W."/>
            <person name="Lindquist E.A."/>
            <person name="Lucas S."/>
            <person name="Mayer K.F."/>
            <person name="Moreau H."/>
            <person name="Not F."/>
            <person name="Otillar R."/>
            <person name="Panaud O."/>
            <person name="Pangilinan J."/>
            <person name="Paulsen I."/>
            <person name="Piegu B."/>
            <person name="Poliakov A."/>
            <person name="Robbens S."/>
            <person name="Schmutz J."/>
            <person name="Toulza E."/>
            <person name="Wyss T."/>
            <person name="Zelensky A."/>
            <person name="Zhou K."/>
            <person name="Armbrust E.V."/>
            <person name="Bhattacharya D."/>
            <person name="Goodenough U.W."/>
            <person name="Van de Peer Y."/>
            <person name="Grigoriev I.V."/>
        </authorList>
    </citation>
    <scope>NUCLEOTIDE SEQUENCE [LARGE SCALE GENOMIC DNA]</scope>
    <source>
        <strain evidence="2 3">CCMP1545</strain>
    </source>
</reference>
<evidence type="ECO:0000313" key="3">
    <source>
        <dbReference type="Proteomes" id="UP000001876"/>
    </source>
</evidence>
<evidence type="ECO:0000256" key="1">
    <source>
        <dbReference type="SAM" id="MobiDB-lite"/>
    </source>
</evidence>
<evidence type="ECO:0000313" key="2">
    <source>
        <dbReference type="EMBL" id="EEH60923.1"/>
    </source>
</evidence>
<feature type="compositionally biased region" description="Acidic residues" evidence="1">
    <location>
        <begin position="189"/>
        <end position="199"/>
    </location>
</feature>
<name>C1MII3_MICPC</name>
<keyword evidence="3" id="KW-1185">Reference proteome</keyword>
<feature type="region of interest" description="Disordered" evidence="1">
    <location>
        <begin position="141"/>
        <end position="168"/>
    </location>
</feature>
<dbReference type="GeneID" id="9680518"/>
<gene>
    <name evidence="2" type="ORF">MICPUCDRAFT_50577</name>
</gene>
<dbReference type="AlphaFoldDB" id="C1MII3"/>
<feature type="compositionally biased region" description="Acidic residues" evidence="1">
    <location>
        <begin position="341"/>
        <end position="350"/>
    </location>
</feature>
<feature type="compositionally biased region" description="Basic and acidic residues" evidence="1">
    <location>
        <begin position="442"/>
        <end position="453"/>
    </location>
</feature>
<dbReference type="Proteomes" id="UP000001876">
    <property type="component" value="Unassembled WGS sequence"/>
</dbReference>
<dbReference type="KEGG" id="mpp:MICPUCDRAFT_50577"/>
<proteinExistence type="predicted"/>
<feature type="region of interest" description="Disordered" evidence="1">
    <location>
        <begin position="388"/>
        <end position="474"/>
    </location>
</feature>
<feature type="compositionally biased region" description="Low complexity" evidence="1">
    <location>
        <begin position="200"/>
        <end position="217"/>
    </location>
</feature>
<dbReference type="RefSeq" id="XP_003055671.1">
    <property type="nucleotide sequence ID" value="XM_003055625.1"/>
</dbReference>
<feature type="compositionally biased region" description="Polar residues" evidence="1">
    <location>
        <begin position="396"/>
        <end position="405"/>
    </location>
</feature>
<protein>
    <submittedName>
        <fullName evidence="2">Predicted protein</fullName>
    </submittedName>
</protein>
<sequence>MPSPDAKGDTPAGALAEVMRPADPLLSWLERLLSTDDDDDDVRVSSVDDCLDGVLLTRALAKLDGEPVTAGGTIGAGDDTHAAAAAAMPGLHASLSHAGLARRCAPHVVAMSRGEAAGAHDLLRAVYKHYLANHAHRIHVASAKKAEEKEKKKAADEREEAHDIASVRLKDPETRWHAAGAAARLSVDFDSDGDDDDAPVDAPATGDGPEPSATPRPTADRASRRAAAARLALMEGPPLDPDAYVSEPHWAPPPARVDSARYGGAAASVAAFGGGDRDGGAGAATKLIGKVEIDVDVTEEGEGPVRAEEESPSAGTGAGGGFVASPAERRAAAAAAKSAVPDDDDKENDEATPSLYPSINPHGTHAFALELEGNKRLDRATAAARSAKISAKHATSDANSLASSRETSRAASVRASLNRSEASSAFPPLPPREDDDSEDEDARASRTLKEERAQMAIFEARIPYTGPHTTASAR</sequence>